<sequence length="105" mass="11790">MRKQILEAPSLSFSSNLHCLILKDVKIVDESIRSAKVLTITAETIEAFKEGSMAAPRLDNICKLKARTRNLDDDLVPALVSLLRGMPNLKILYISTNPFYRKNVC</sequence>
<evidence type="ECO:0000313" key="1">
    <source>
        <dbReference type="EMBL" id="KAI5325794.1"/>
    </source>
</evidence>
<accession>A0AAD4YY99</accession>
<organism evidence="1 2">
    <name type="scientific">Prunus dulcis</name>
    <name type="common">Almond</name>
    <name type="synonym">Amygdalus dulcis</name>
    <dbReference type="NCBI Taxonomy" id="3755"/>
    <lineage>
        <taxon>Eukaryota</taxon>
        <taxon>Viridiplantae</taxon>
        <taxon>Streptophyta</taxon>
        <taxon>Embryophyta</taxon>
        <taxon>Tracheophyta</taxon>
        <taxon>Spermatophyta</taxon>
        <taxon>Magnoliopsida</taxon>
        <taxon>eudicotyledons</taxon>
        <taxon>Gunneridae</taxon>
        <taxon>Pentapetalae</taxon>
        <taxon>rosids</taxon>
        <taxon>fabids</taxon>
        <taxon>Rosales</taxon>
        <taxon>Rosaceae</taxon>
        <taxon>Amygdaloideae</taxon>
        <taxon>Amygdaleae</taxon>
        <taxon>Prunus</taxon>
    </lineage>
</organism>
<gene>
    <name evidence="1" type="ORF">L3X38_034868</name>
</gene>
<evidence type="ECO:0000313" key="2">
    <source>
        <dbReference type="Proteomes" id="UP001054821"/>
    </source>
</evidence>
<comment type="caution">
    <text evidence="1">The sequence shown here is derived from an EMBL/GenBank/DDBJ whole genome shotgun (WGS) entry which is preliminary data.</text>
</comment>
<proteinExistence type="predicted"/>
<name>A0AAD4YY99_PRUDU</name>
<protein>
    <submittedName>
        <fullName evidence="1">Uncharacterized protein</fullName>
    </submittedName>
</protein>
<reference evidence="1 2" key="1">
    <citation type="journal article" date="2022" name="G3 (Bethesda)">
        <title>Whole-genome sequence and methylome profiling of the almond [Prunus dulcis (Mill.) D.A. Webb] cultivar 'Nonpareil'.</title>
        <authorList>
            <person name="D'Amico-Willman K.M."/>
            <person name="Ouma W.Z."/>
            <person name="Meulia T."/>
            <person name="Sideli G.M."/>
            <person name="Gradziel T.M."/>
            <person name="Fresnedo-Ramirez J."/>
        </authorList>
    </citation>
    <scope>NUCLEOTIDE SEQUENCE [LARGE SCALE GENOMIC DNA]</scope>
    <source>
        <strain evidence="1">Clone GOH B32 T37-40</strain>
    </source>
</reference>
<dbReference type="EMBL" id="JAJFAZ020000006">
    <property type="protein sequence ID" value="KAI5325794.1"/>
    <property type="molecule type" value="Genomic_DNA"/>
</dbReference>
<dbReference type="Proteomes" id="UP001054821">
    <property type="component" value="Chromosome 6"/>
</dbReference>
<dbReference type="SUPFAM" id="SSF52047">
    <property type="entry name" value="RNI-like"/>
    <property type="match status" value="1"/>
</dbReference>
<dbReference type="AlphaFoldDB" id="A0AAD4YY99"/>
<keyword evidence="2" id="KW-1185">Reference proteome</keyword>